<dbReference type="EMBL" id="JBHSWX010000012">
    <property type="protein sequence ID" value="MFC6786558.1"/>
    <property type="molecule type" value="Genomic_DNA"/>
</dbReference>
<keyword evidence="2" id="KW-0704">Schiff base</keyword>
<feature type="binding site" evidence="4">
    <location>
        <position position="201"/>
    </location>
    <ligand>
        <name>pyruvate</name>
        <dbReference type="ChEBI" id="CHEBI:15361"/>
    </ligand>
</feature>
<dbReference type="PANTHER" id="PTHR12128:SF66">
    <property type="entry name" value="4-HYDROXY-2-OXOGLUTARATE ALDOLASE, MITOCHONDRIAL"/>
    <property type="match status" value="1"/>
</dbReference>
<dbReference type="SUPFAM" id="SSF51569">
    <property type="entry name" value="Aldolase"/>
    <property type="match status" value="1"/>
</dbReference>
<dbReference type="InterPro" id="IPR013785">
    <property type="entry name" value="Aldolase_TIM"/>
</dbReference>
<keyword evidence="1" id="KW-0456">Lyase</keyword>
<dbReference type="GO" id="GO:0008675">
    <property type="term" value="F:2-dehydro-3-deoxy-phosphogluconate aldolase activity"/>
    <property type="evidence" value="ECO:0007669"/>
    <property type="project" value="UniProtKB-ARBA"/>
</dbReference>
<dbReference type="InterPro" id="IPR002220">
    <property type="entry name" value="DapA-like"/>
</dbReference>
<name>A0ABD5TB44_9EURY</name>
<proteinExistence type="predicted"/>
<dbReference type="SMART" id="SM01130">
    <property type="entry name" value="DHDPS"/>
    <property type="match status" value="1"/>
</dbReference>
<evidence type="ECO:0000313" key="5">
    <source>
        <dbReference type="EMBL" id="MFC6786558.1"/>
    </source>
</evidence>
<feature type="active site" description="Proton donor/acceptor" evidence="3">
    <location>
        <position position="130"/>
    </location>
</feature>
<evidence type="ECO:0000256" key="2">
    <source>
        <dbReference type="ARBA" id="ARBA00023270"/>
    </source>
</evidence>
<evidence type="ECO:0000313" key="6">
    <source>
        <dbReference type="Proteomes" id="UP001596443"/>
    </source>
</evidence>
<dbReference type="AlphaFoldDB" id="A0ABD5TB44"/>
<keyword evidence="6" id="KW-1185">Reference proteome</keyword>
<dbReference type="PROSITE" id="PS00666">
    <property type="entry name" value="DHDPS_2"/>
    <property type="match status" value="1"/>
</dbReference>
<reference evidence="5 6" key="1">
    <citation type="journal article" date="2019" name="Int. J. Syst. Evol. Microbiol.">
        <title>The Global Catalogue of Microorganisms (GCM) 10K type strain sequencing project: providing services to taxonomists for standard genome sequencing and annotation.</title>
        <authorList>
            <consortium name="The Broad Institute Genomics Platform"/>
            <consortium name="The Broad Institute Genome Sequencing Center for Infectious Disease"/>
            <person name="Wu L."/>
            <person name="Ma J."/>
        </authorList>
    </citation>
    <scope>NUCLEOTIDE SEQUENCE [LARGE SCALE GENOMIC DNA]</scope>
    <source>
        <strain evidence="5 6">SYNS20</strain>
    </source>
</reference>
<dbReference type="GeneID" id="81209638"/>
<gene>
    <name evidence="5" type="ORF">ACFQFD_11300</name>
</gene>
<feature type="active site" description="Schiff-base intermediate with substrate" evidence="3">
    <location>
        <position position="158"/>
    </location>
</feature>
<dbReference type="Gene3D" id="3.20.20.70">
    <property type="entry name" value="Aldolase class I"/>
    <property type="match status" value="1"/>
</dbReference>
<dbReference type="Pfam" id="PF00701">
    <property type="entry name" value="DHDPS"/>
    <property type="match status" value="1"/>
</dbReference>
<evidence type="ECO:0000256" key="1">
    <source>
        <dbReference type="ARBA" id="ARBA00023239"/>
    </source>
</evidence>
<sequence length="293" mass="30355">MHGTGPPLVTPFDADGALDVDALRDLVDWVEARGIDFLVPCGSNSEAELMAAEERARVIEVVADAASVPVLAGTGSPGKRETLEATAAAADAGADAALVVTPFYYDHDQATLETYYREVADESPVPVYLYSVPVFTDASLDPETVGRLAAHPNVAGMKDSSGDIAAFQRIRERTATADFDLMVGSGGVLGQALAAGGTGGVLALANIAPEATAAIYEASEAGDRERARELTAACVDLNHAITAEYGIPGLKYAMRQRGAPAGHARSPHRAPEADARAALDELLGDLDDLLAGV</sequence>
<comment type="caution">
    <text evidence="5">The sequence shown here is derived from an EMBL/GenBank/DDBJ whole genome shotgun (WGS) entry which is preliminary data.</text>
</comment>
<evidence type="ECO:0000256" key="3">
    <source>
        <dbReference type="PIRSR" id="PIRSR001365-1"/>
    </source>
</evidence>
<dbReference type="PANTHER" id="PTHR12128">
    <property type="entry name" value="DIHYDRODIPICOLINATE SYNTHASE"/>
    <property type="match status" value="1"/>
</dbReference>
<dbReference type="PIRSF" id="PIRSF001365">
    <property type="entry name" value="DHDPS"/>
    <property type="match status" value="1"/>
</dbReference>
<organism evidence="5 6">
    <name type="scientific">Halobaculum halobium</name>
    <dbReference type="NCBI Taxonomy" id="3032281"/>
    <lineage>
        <taxon>Archaea</taxon>
        <taxon>Methanobacteriati</taxon>
        <taxon>Methanobacteriota</taxon>
        <taxon>Stenosarchaea group</taxon>
        <taxon>Halobacteria</taxon>
        <taxon>Halobacteriales</taxon>
        <taxon>Haloferacaceae</taxon>
        <taxon>Halobaculum</taxon>
    </lineage>
</organism>
<protein>
    <submittedName>
        <fullName evidence="5">Dihydrodipicolinate synthase family protein</fullName>
    </submittedName>
</protein>
<dbReference type="RefSeq" id="WP_284060783.1">
    <property type="nucleotide sequence ID" value="NZ_CP126158.1"/>
</dbReference>
<dbReference type="PRINTS" id="PR00146">
    <property type="entry name" value="DHPICSNTHASE"/>
</dbReference>
<accession>A0ABD5TB44</accession>
<dbReference type="Proteomes" id="UP001596443">
    <property type="component" value="Unassembled WGS sequence"/>
</dbReference>
<evidence type="ECO:0000256" key="4">
    <source>
        <dbReference type="PIRSR" id="PIRSR001365-2"/>
    </source>
</evidence>
<dbReference type="CDD" id="cd00408">
    <property type="entry name" value="DHDPS-like"/>
    <property type="match status" value="1"/>
</dbReference>
<dbReference type="InterPro" id="IPR020625">
    <property type="entry name" value="Schiff_base-form_aldolases_AS"/>
</dbReference>
<dbReference type="GO" id="GO:0044281">
    <property type="term" value="P:small molecule metabolic process"/>
    <property type="evidence" value="ECO:0007669"/>
    <property type="project" value="UniProtKB-ARBA"/>
</dbReference>